<dbReference type="Pfam" id="PF01757">
    <property type="entry name" value="Acyl_transf_3"/>
    <property type="match status" value="1"/>
</dbReference>
<evidence type="ECO:0000259" key="2">
    <source>
        <dbReference type="Pfam" id="PF01757"/>
    </source>
</evidence>
<keyword evidence="1" id="KW-0812">Transmembrane</keyword>
<keyword evidence="4" id="KW-1185">Reference proteome</keyword>
<reference evidence="3 4" key="1">
    <citation type="submission" date="2013-09" db="EMBL/GenBank/DDBJ databases">
        <title>Genome sequencing of Arenimonas oryziterrae.</title>
        <authorList>
            <person name="Chen F."/>
            <person name="Wang G."/>
        </authorList>
    </citation>
    <scope>NUCLEOTIDE SEQUENCE [LARGE SCALE GENOMIC DNA]</scope>
    <source>
        <strain evidence="3 4">YC6267</strain>
    </source>
</reference>
<dbReference type="PANTHER" id="PTHR23028:SF53">
    <property type="entry name" value="ACYL_TRANSF_3 DOMAIN-CONTAINING PROTEIN"/>
    <property type="match status" value="1"/>
</dbReference>
<keyword evidence="1" id="KW-1133">Transmembrane helix</keyword>
<comment type="caution">
    <text evidence="3">The sequence shown here is derived from an EMBL/GenBank/DDBJ whole genome shotgun (WGS) entry which is preliminary data.</text>
</comment>
<feature type="domain" description="Acyltransferase 3" evidence="2">
    <location>
        <begin position="2"/>
        <end position="323"/>
    </location>
</feature>
<dbReference type="InterPro" id="IPR002656">
    <property type="entry name" value="Acyl_transf_3_dom"/>
</dbReference>
<gene>
    <name evidence="3" type="ORF">N789_03405</name>
</gene>
<dbReference type="GO" id="GO:0016747">
    <property type="term" value="F:acyltransferase activity, transferring groups other than amino-acyl groups"/>
    <property type="evidence" value="ECO:0007669"/>
    <property type="project" value="InterPro"/>
</dbReference>
<feature type="transmembrane region" description="Helical" evidence="1">
    <location>
        <begin position="183"/>
        <end position="202"/>
    </location>
</feature>
<dbReference type="Proteomes" id="UP000029385">
    <property type="component" value="Unassembled WGS sequence"/>
</dbReference>
<feature type="transmembrane region" description="Helical" evidence="1">
    <location>
        <begin position="157"/>
        <end position="177"/>
    </location>
</feature>
<dbReference type="PANTHER" id="PTHR23028">
    <property type="entry name" value="ACETYLTRANSFERASE"/>
    <property type="match status" value="1"/>
</dbReference>
<sequence>MLDAVRSLAIVLVIGHHASFRFAAAAGDVVAGFFKSVGWIGVDLFFALSGFLIVKILIRDSERGDIIGFFKRRFFRIVPVFAISVAVYGLASLVTGHDVEHLGNLWITALFLNGWAIPFLGVDEVPFTIAWSLSVEEFAYLALGVSAAFPRGMLRKVVTIFLVMAIAVRLLVLAGNVFPTDLLYFFVPARLDAIAFGGLGAFGAYDFLLKRKNCSAIAGISTIGLMIGFQWLRTSGWVLPLFGYAVFGLVCAIWVSSLAFSPKSRPGLLIRSVAPLGKLSYFIYLFHMFFLDGLRSLQAILPGGNLGFWSGLIIATSGCYLAAMVSWRFIEGPLIRFGHRRASRDAAN</sequence>
<feature type="transmembrane region" description="Helical" evidence="1">
    <location>
        <begin position="238"/>
        <end position="260"/>
    </location>
</feature>
<feature type="transmembrane region" description="Helical" evidence="1">
    <location>
        <begin position="36"/>
        <end position="54"/>
    </location>
</feature>
<evidence type="ECO:0000313" key="3">
    <source>
        <dbReference type="EMBL" id="KFN45082.1"/>
    </source>
</evidence>
<proteinExistence type="predicted"/>
<evidence type="ECO:0000256" key="1">
    <source>
        <dbReference type="SAM" id="Phobius"/>
    </source>
</evidence>
<dbReference type="eggNOG" id="COG1835">
    <property type="taxonomic scope" value="Bacteria"/>
</dbReference>
<accession>A0A091B0J0</accession>
<dbReference type="STRING" id="1121015.GCA_000420545_01626"/>
<feature type="transmembrane region" description="Helical" evidence="1">
    <location>
        <begin position="307"/>
        <end position="330"/>
    </location>
</feature>
<dbReference type="InterPro" id="IPR050879">
    <property type="entry name" value="Acyltransferase_3"/>
</dbReference>
<organism evidence="3 4">
    <name type="scientific">Arenimonas oryziterrae DSM 21050 = YC6267</name>
    <dbReference type="NCBI Taxonomy" id="1121015"/>
    <lineage>
        <taxon>Bacteria</taxon>
        <taxon>Pseudomonadati</taxon>
        <taxon>Pseudomonadota</taxon>
        <taxon>Gammaproteobacteria</taxon>
        <taxon>Lysobacterales</taxon>
        <taxon>Lysobacteraceae</taxon>
        <taxon>Arenimonas</taxon>
    </lineage>
</organism>
<evidence type="ECO:0000313" key="4">
    <source>
        <dbReference type="Proteomes" id="UP000029385"/>
    </source>
</evidence>
<dbReference type="EMBL" id="AVCI01000001">
    <property type="protein sequence ID" value="KFN45082.1"/>
    <property type="molecule type" value="Genomic_DNA"/>
</dbReference>
<dbReference type="GO" id="GO:0016020">
    <property type="term" value="C:membrane"/>
    <property type="evidence" value="ECO:0007669"/>
    <property type="project" value="TreeGrafter"/>
</dbReference>
<feature type="transmembrane region" description="Helical" evidence="1">
    <location>
        <begin position="74"/>
        <end position="94"/>
    </location>
</feature>
<feature type="transmembrane region" description="Helical" evidence="1">
    <location>
        <begin position="214"/>
        <end position="232"/>
    </location>
</feature>
<feature type="transmembrane region" description="Helical" evidence="1">
    <location>
        <begin position="129"/>
        <end position="150"/>
    </location>
</feature>
<dbReference type="AlphaFoldDB" id="A0A091B0J0"/>
<keyword evidence="1" id="KW-0472">Membrane</keyword>
<protein>
    <recommendedName>
        <fullName evidence="2">Acyltransferase 3 domain-containing protein</fullName>
    </recommendedName>
</protein>
<dbReference type="GO" id="GO:0000271">
    <property type="term" value="P:polysaccharide biosynthetic process"/>
    <property type="evidence" value="ECO:0007669"/>
    <property type="project" value="TreeGrafter"/>
</dbReference>
<name>A0A091B0J0_9GAMM</name>